<feature type="coiled-coil region" evidence="1">
    <location>
        <begin position="1323"/>
        <end position="1350"/>
    </location>
</feature>
<dbReference type="SUPFAM" id="SSF48371">
    <property type="entry name" value="ARM repeat"/>
    <property type="match status" value="2"/>
</dbReference>
<reference evidence="3 4" key="1">
    <citation type="submission" date="2019-03" db="EMBL/GenBank/DDBJ databases">
        <title>Single cell metagenomics reveals metabolic interactions within the superorganism composed of flagellate Streblomastix strix and complex community of Bacteroidetes bacteria on its surface.</title>
        <authorList>
            <person name="Treitli S.C."/>
            <person name="Kolisko M."/>
            <person name="Husnik F."/>
            <person name="Keeling P."/>
            <person name="Hampl V."/>
        </authorList>
    </citation>
    <scope>NUCLEOTIDE SEQUENCE [LARGE SCALE GENOMIC DNA]</scope>
    <source>
        <strain evidence="3">ST1C</strain>
    </source>
</reference>
<proteinExistence type="predicted"/>
<accession>A0A5J4WIJ4</accession>
<dbReference type="EMBL" id="SNRW01001962">
    <property type="protein sequence ID" value="KAA6394362.1"/>
    <property type="molecule type" value="Genomic_DNA"/>
</dbReference>
<evidence type="ECO:0008006" key="5">
    <source>
        <dbReference type="Google" id="ProtNLM"/>
    </source>
</evidence>
<dbReference type="InterPro" id="IPR035979">
    <property type="entry name" value="RBD_domain_sf"/>
</dbReference>
<dbReference type="InterPro" id="IPR000225">
    <property type="entry name" value="Armadillo"/>
</dbReference>
<dbReference type="Pfam" id="PF00514">
    <property type="entry name" value="Arm"/>
    <property type="match status" value="1"/>
</dbReference>
<evidence type="ECO:0000256" key="2">
    <source>
        <dbReference type="SAM" id="MobiDB-lite"/>
    </source>
</evidence>
<comment type="caution">
    <text evidence="3">The sequence shown here is derived from an EMBL/GenBank/DDBJ whole genome shotgun (WGS) entry which is preliminary data.</text>
</comment>
<dbReference type="Proteomes" id="UP000324800">
    <property type="component" value="Unassembled WGS sequence"/>
</dbReference>
<feature type="compositionally biased region" description="Acidic residues" evidence="2">
    <location>
        <begin position="463"/>
        <end position="484"/>
    </location>
</feature>
<feature type="region of interest" description="Disordered" evidence="2">
    <location>
        <begin position="456"/>
        <end position="496"/>
    </location>
</feature>
<evidence type="ECO:0000313" key="4">
    <source>
        <dbReference type="Proteomes" id="UP000324800"/>
    </source>
</evidence>
<protein>
    <recommendedName>
        <fullName evidence="5">RRM domain-containing protein</fullName>
    </recommendedName>
</protein>
<dbReference type="Gene3D" id="1.25.10.10">
    <property type="entry name" value="Leucine-rich Repeat Variant"/>
    <property type="match status" value="2"/>
</dbReference>
<evidence type="ECO:0000313" key="3">
    <source>
        <dbReference type="EMBL" id="KAA6394362.1"/>
    </source>
</evidence>
<sequence>MAKVISADTFKNFGDNCAICGKIPSNIKYDKIQNVFSKFGEIQCLLLEDENGKEVRQALVFYSTRDGLLNATKRENAWQLQSISGVVEKCSQKMKDLGYMHSLLLLEKQLSEQKKIAKQFLSEGFIQKLGKMLEQINQESEDKEHYDTQMNSLLISKFICDILVSITNILPQSMEVVKQANIPMHLLRFVSIFPKNLINQQHSHALAELSPKFGLMINIQMQIKLGGLQILCNLLKHPNKKVKLDIITTMKNILDINDTWRMKRRAHSLYWNLKADKTIVNICKACLDNEDDKVIRITGAIVLGILEKEQCIEKCLEEAGKRKLIEGLKLGVSLDKKNKNNVQCLDVLCGVALKQCAIPDIYSNNFTYTLIQIAKHHSGDAKTYSLELLLTMAENGYMREVKNFIGEFGLLVLIGEKNDILNNRALDQTKSWSNNEKLKIMSRFIFNKKINDKKQRKLQGLESESDEDDDDDEFDDEEESDEDYEQNKSKTELQNQQAERDIMLRIGYSHLNLEIKQLKENKKTGNEVQPLNLGMISCICDFLAKSVIKFNRSDSKTNLPKENELVQVMLNVLDNLPIIQANKTHLMPLCNLLTSKQSKQSPFNHKPYTISVIQCISKYLVHPSPVVIKTISYALFCFFSSVKNVEKFHMNYEEQISQFAQHPFYEELNLDGTVETIGKSLVEYKDNEDISQDLCVAYCSLCRGNEVPSDVLRPIIFSVKRRIELCLYSKLNINQEIAVLSFISQCKNSHNILLKDEMLQTLFSYFERGSMNDKLSIIQLLCILYERAETNTRKSIKEQFPIERVQKCIKKNKMTNKYLHTQDSDKYDNYYMNVKCFLLIGWYNQEILVDQVAQLRSEIIKCSKKKKPKEIKDVKDIINNNQIWHKLNEIIKLVIQIKDHDTIEGVMSIVQEGIAYFLYEVAMRWDYKEISETIISLQQLVNEINDEILNNLIHINIYGWMQYLIDPPSPKEQYINNIEKVVCLDAQLAERGALMSKDLDMNHFSYFSLETNIIKLMKILDRNKSRVKNPKRIAEISETIERIKFNKAIQIGFSSKDSYLQQKDVQFCAPIFKLKLSLFILLQNLRSLQPQLQQSENQSQAESDEIQRVILSVGYMAVENQNANELVNKHLMVEALIHFIHLRCKCSLSIPLDKSLSEQGIVSASFYALSKLLENLNEQKIDEISNKHNILNHIIPIIMSEQPINGSSLNLLSNGMNLLKSLINSSRQITQKVINEPNLVDKIITLSSGKLFADTSSIQSLNAHYRSLELIQSLLMNGSVQYSMKILYQKNAMKILSHQMSCSGGSSHFDEIISASIECLSVLFQCQMKNQNQKDKLKQIQNELKERIEQEGLIEEDNNLFFHSDSRIQIGVITLAKRLKIDLK</sequence>
<dbReference type="GO" id="GO:0003676">
    <property type="term" value="F:nucleic acid binding"/>
    <property type="evidence" value="ECO:0007669"/>
    <property type="project" value="InterPro"/>
</dbReference>
<dbReference type="InterPro" id="IPR016024">
    <property type="entry name" value="ARM-type_fold"/>
</dbReference>
<organism evidence="3 4">
    <name type="scientific">Streblomastix strix</name>
    <dbReference type="NCBI Taxonomy" id="222440"/>
    <lineage>
        <taxon>Eukaryota</taxon>
        <taxon>Metamonada</taxon>
        <taxon>Preaxostyla</taxon>
        <taxon>Oxymonadida</taxon>
        <taxon>Streblomastigidae</taxon>
        <taxon>Streblomastix</taxon>
    </lineage>
</organism>
<name>A0A5J4WIJ4_9EUKA</name>
<dbReference type="InterPro" id="IPR011989">
    <property type="entry name" value="ARM-like"/>
</dbReference>
<gene>
    <name evidence="3" type="ORF">EZS28_010112</name>
</gene>
<dbReference type="SUPFAM" id="SSF54928">
    <property type="entry name" value="RNA-binding domain, RBD"/>
    <property type="match status" value="1"/>
</dbReference>
<evidence type="ECO:0000256" key="1">
    <source>
        <dbReference type="SAM" id="Coils"/>
    </source>
</evidence>
<keyword evidence="1" id="KW-0175">Coiled coil</keyword>